<keyword evidence="2" id="KW-1185">Reference proteome</keyword>
<organism evidence="1 2">
    <name type="scientific">Zobellella aerophila</name>
    <dbReference type="NCBI Taxonomy" id="870480"/>
    <lineage>
        <taxon>Bacteria</taxon>
        <taxon>Pseudomonadati</taxon>
        <taxon>Pseudomonadota</taxon>
        <taxon>Gammaproteobacteria</taxon>
        <taxon>Aeromonadales</taxon>
        <taxon>Aeromonadaceae</taxon>
        <taxon>Zobellella</taxon>
    </lineage>
</organism>
<protein>
    <submittedName>
        <fullName evidence="1">Uncharacterized protein</fullName>
    </submittedName>
</protein>
<gene>
    <name evidence="1" type="ORF">GCM10022394_18390</name>
</gene>
<accession>A0ABP6VQ70</accession>
<comment type="caution">
    <text evidence="1">The sequence shown here is derived from an EMBL/GenBank/DDBJ whole genome shotgun (WGS) entry which is preliminary data.</text>
</comment>
<dbReference type="Proteomes" id="UP001500795">
    <property type="component" value="Unassembled WGS sequence"/>
</dbReference>
<evidence type="ECO:0000313" key="1">
    <source>
        <dbReference type="EMBL" id="GAA3538999.1"/>
    </source>
</evidence>
<proteinExistence type="predicted"/>
<name>A0ABP6VQ70_9GAMM</name>
<dbReference type="EMBL" id="BAABCX010000002">
    <property type="protein sequence ID" value="GAA3538999.1"/>
    <property type="molecule type" value="Genomic_DNA"/>
</dbReference>
<sequence length="55" mass="5886">MVQGGAQRGGGREMLAWDSGSAGYRYHCKLAGDSSNGCDIPVSMWEDGLGFNEIF</sequence>
<reference evidence="2" key="1">
    <citation type="journal article" date="2019" name="Int. J. Syst. Evol. Microbiol.">
        <title>The Global Catalogue of Microorganisms (GCM) 10K type strain sequencing project: providing services to taxonomists for standard genome sequencing and annotation.</title>
        <authorList>
            <consortium name="The Broad Institute Genomics Platform"/>
            <consortium name="The Broad Institute Genome Sequencing Center for Infectious Disease"/>
            <person name="Wu L."/>
            <person name="Ma J."/>
        </authorList>
    </citation>
    <scope>NUCLEOTIDE SEQUENCE [LARGE SCALE GENOMIC DNA]</scope>
    <source>
        <strain evidence="2">JCM 17110</strain>
    </source>
</reference>
<evidence type="ECO:0000313" key="2">
    <source>
        <dbReference type="Proteomes" id="UP001500795"/>
    </source>
</evidence>